<dbReference type="SUPFAM" id="SSF82784">
    <property type="entry name" value="OsmC-like"/>
    <property type="match status" value="1"/>
</dbReference>
<keyword evidence="2" id="KW-1185">Reference proteome</keyword>
<dbReference type="EMBL" id="JAMZMM010000130">
    <property type="protein sequence ID" value="MCP2729627.1"/>
    <property type="molecule type" value="Genomic_DNA"/>
</dbReference>
<dbReference type="Gene3D" id="3.30.300.20">
    <property type="match status" value="1"/>
</dbReference>
<reference evidence="1" key="1">
    <citation type="submission" date="2022-06" db="EMBL/GenBank/DDBJ databases">
        <title>New cyanobacteria of genus Symplocastrum in benthos of Lake Baikal.</title>
        <authorList>
            <person name="Sorokovikova E."/>
            <person name="Tikhonova I."/>
            <person name="Krasnopeev A."/>
            <person name="Evseev P."/>
            <person name="Gladkikh A."/>
            <person name="Belykh O."/>
        </authorList>
    </citation>
    <scope>NUCLEOTIDE SEQUENCE</scope>
    <source>
        <strain evidence="1">BBK-W-15</strain>
    </source>
</reference>
<dbReference type="Proteomes" id="UP001204953">
    <property type="component" value="Unassembled WGS sequence"/>
</dbReference>
<sequence length="153" mass="17168">MAAQQAKFTDNKYSREHSWKFDGGAEIAASASPHIVPLPYSNPAYIDPEKAFIASLSSCHMLWFLSIAAKHKFIVDSYVDRAIGLLDKNEEGKLAITKVNLRPHVIFTGDNLPTDKQIEEMHETAHHNCFIANSVKTEILIEMVAFSPRKITQ</sequence>
<dbReference type="PANTHER" id="PTHR42830:SF2">
    <property type="entry name" value="OSMC_OHR FAMILY PROTEIN"/>
    <property type="match status" value="1"/>
</dbReference>
<dbReference type="Pfam" id="PF02566">
    <property type="entry name" value="OsmC"/>
    <property type="match status" value="1"/>
</dbReference>
<organism evidence="1 2">
    <name type="scientific">Limnofasciculus baicalensis BBK-W-15</name>
    <dbReference type="NCBI Taxonomy" id="2699891"/>
    <lineage>
        <taxon>Bacteria</taxon>
        <taxon>Bacillati</taxon>
        <taxon>Cyanobacteriota</taxon>
        <taxon>Cyanophyceae</taxon>
        <taxon>Coleofasciculales</taxon>
        <taxon>Coleofasciculaceae</taxon>
        <taxon>Limnofasciculus</taxon>
        <taxon>Limnofasciculus baicalensis</taxon>
    </lineage>
</organism>
<dbReference type="InterPro" id="IPR036102">
    <property type="entry name" value="OsmC/Ohrsf"/>
</dbReference>
<name>A0AAE3GTB8_9CYAN</name>
<comment type="caution">
    <text evidence="1">The sequence shown here is derived from an EMBL/GenBank/DDBJ whole genome shotgun (WGS) entry which is preliminary data.</text>
</comment>
<evidence type="ECO:0000313" key="2">
    <source>
        <dbReference type="Proteomes" id="UP001204953"/>
    </source>
</evidence>
<evidence type="ECO:0000313" key="1">
    <source>
        <dbReference type="EMBL" id="MCP2729627.1"/>
    </source>
</evidence>
<dbReference type="InterPro" id="IPR015946">
    <property type="entry name" value="KH_dom-like_a/b"/>
</dbReference>
<dbReference type="PANTHER" id="PTHR42830">
    <property type="entry name" value="OSMOTICALLY INDUCIBLE FAMILY PROTEIN"/>
    <property type="match status" value="1"/>
</dbReference>
<dbReference type="InterPro" id="IPR003718">
    <property type="entry name" value="OsmC/Ohr_fam"/>
</dbReference>
<accession>A0AAE3GTB8</accession>
<dbReference type="InterPro" id="IPR052707">
    <property type="entry name" value="OsmC_Ohr_Peroxiredoxin"/>
</dbReference>
<protein>
    <submittedName>
        <fullName evidence="1">OsmC family protein</fullName>
    </submittedName>
</protein>
<dbReference type="AlphaFoldDB" id="A0AAE3GTB8"/>
<gene>
    <name evidence="1" type="ORF">NJ959_14335</name>
</gene>
<proteinExistence type="predicted"/>